<gene>
    <name evidence="1" type="ORF">Pr1d_13410</name>
</gene>
<accession>A0A5B9Q8R3</accession>
<keyword evidence="2" id="KW-1185">Reference proteome</keyword>
<dbReference type="AlphaFoldDB" id="A0A5B9Q8R3"/>
<reference evidence="1 2" key="1">
    <citation type="submission" date="2019-08" db="EMBL/GenBank/DDBJ databases">
        <title>Deep-cultivation of Planctomycetes and their phenomic and genomic characterization uncovers novel biology.</title>
        <authorList>
            <person name="Wiegand S."/>
            <person name="Jogler M."/>
            <person name="Boedeker C."/>
            <person name="Pinto D."/>
            <person name="Vollmers J."/>
            <person name="Rivas-Marin E."/>
            <person name="Kohn T."/>
            <person name="Peeters S.H."/>
            <person name="Heuer A."/>
            <person name="Rast P."/>
            <person name="Oberbeckmann S."/>
            <person name="Bunk B."/>
            <person name="Jeske O."/>
            <person name="Meyerdierks A."/>
            <person name="Storesund J.E."/>
            <person name="Kallscheuer N."/>
            <person name="Luecker S."/>
            <person name="Lage O.M."/>
            <person name="Pohl T."/>
            <person name="Merkel B.J."/>
            <person name="Hornburger P."/>
            <person name="Mueller R.-W."/>
            <person name="Bruemmer F."/>
            <person name="Labrenz M."/>
            <person name="Spormann A.M."/>
            <person name="Op den Camp H."/>
            <person name="Overmann J."/>
            <person name="Amann R."/>
            <person name="Jetten M.S.M."/>
            <person name="Mascher T."/>
            <person name="Medema M.H."/>
            <person name="Devos D.P."/>
            <person name="Kaster A.-K."/>
            <person name="Ovreas L."/>
            <person name="Rohde M."/>
            <person name="Galperin M.Y."/>
            <person name="Jogler C."/>
        </authorList>
    </citation>
    <scope>NUCLEOTIDE SEQUENCE [LARGE SCALE GENOMIC DNA]</scope>
    <source>
        <strain evidence="1 2">Pr1d</strain>
    </source>
</reference>
<organism evidence="1 2">
    <name type="scientific">Bythopirellula goksoeyrii</name>
    <dbReference type="NCBI Taxonomy" id="1400387"/>
    <lineage>
        <taxon>Bacteria</taxon>
        <taxon>Pseudomonadati</taxon>
        <taxon>Planctomycetota</taxon>
        <taxon>Planctomycetia</taxon>
        <taxon>Pirellulales</taxon>
        <taxon>Lacipirellulaceae</taxon>
        <taxon>Bythopirellula</taxon>
    </lineage>
</organism>
<protein>
    <submittedName>
        <fullName evidence="1">Uncharacterized protein</fullName>
    </submittedName>
</protein>
<proteinExistence type="predicted"/>
<name>A0A5B9Q8R3_9BACT</name>
<dbReference type="KEGG" id="bgok:Pr1d_13410"/>
<evidence type="ECO:0000313" key="2">
    <source>
        <dbReference type="Proteomes" id="UP000323917"/>
    </source>
</evidence>
<dbReference type="Proteomes" id="UP000323917">
    <property type="component" value="Chromosome"/>
</dbReference>
<dbReference type="EMBL" id="CP042913">
    <property type="protein sequence ID" value="QEG34069.1"/>
    <property type="molecule type" value="Genomic_DNA"/>
</dbReference>
<dbReference type="RefSeq" id="WP_148072764.1">
    <property type="nucleotide sequence ID" value="NZ_CP042913.1"/>
</dbReference>
<evidence type="ECO:0000313" key="1">
    <source>
        <dbReference type="EMBL" id="QEG34069.1"/>
    </source>
</evidence>
<sequence>MAAKLSPELRQEIADNPGQAVPLVDELSNRTYFVVGEEFLFLAVEQDKASRARLLALLQEGEESAEVSREEGFARMRAKVQELKDKSA</sequence>